<protein>
    <submittedName>
        <fullName evidence="2">Uncharacterized protein</fullName>
    </submittedName>
</protein>
<gene>
    <name evidence="2" type="ORF">X777_13715</name>
</gene>
<reference evidence="2 3" key="1">
    <citation type="journal article" date="2014" name="Curr. Biol.">
        <title>The genome of the clonal raider ant Cerapachys biroi.</title>
        <authorList>
            <person name="Oxley P.R."/>
            <person name="Ji L."/>
            <person name="Fetter-Pruneda I."/>
            <person name="McKenzie S.K."/>
            <person name="Li C."/>
            <person name="Hu H."/>
            <person name="Zhang G."/>
            <person name="Kronauer D.J."/>
        </authorList>
    </citation>
    <scope>NUCLEOTIDE SEQUENCE [LARGE SCALE GENOMIC DNA]</scope>
</reference>
<organism evidence="2 3">
    <name type="scientific">Ooceraea biroi</name>
    <name type="common">Clonal raider ant</name>
    <name type="synonym">Cerapachys biroi</name>
    <dbReference type="NCBI Taxonomy" id="2015173"/>
    <lineage>
        <taxon>Eukaryota</taxon>
        <taxon>Metazoa</taxon>
        <taxon>Ecdysozoa</taxon>
        <taxon>Arthropoda</taxon>
        <taxon>Hexapoda</taxon>
        <taxon>Insecta</taxon>
        <taxon>Pterygota</taxon>
        <taxon>Neoptera</taxon>
        <taxon>Endopterygota</taxon>
        <taxon>Hymenoptera</taxon>
        <taxon>Apocrita</taxon>
        <taxon>Aculeata</taxon>
        <taxon>Formicoidea</taxon>
        <taxon>Formicidae</taxon>
        <taxon>Dorylinae</taxon>
        <taxon>Ooceraea</taxon>
    </lineage>
</organism>
<dbReference type="Proteomes" id="UP000053097">
    <property type="component" value="Unassembled WGS sequence"/>
</dbReference>
<name>A0A026VX86_OOCBI</name>
<evidence type="ECO:0000256" key="1">
    <source>
        <dbReference type="SAM" id="MobiDB-lite"/>
    </source>
</evidence>
<dbReference type="AlphaFoldDB" id="A0A026VX86"/>
<sequence>MGYQQLAVAALFCVEFHTSPSATHRDWTHNPEDSSLGFDEAPSYPRVHFPRRRKSPARSQEIPLARHCSPNSASQLATGVPRSPQPGALPWLPHRPHRRR</sequence>
<dbReference type="EMBL" id="KK107638">
    <property type="protein sequence ID" value="EZA48408.1"/>
    <property type="molecule type" value="Genomic_DNA"/>
</dbReference>
<evidence type="ECO:0000313" key="2">
    <source>
        <dbReference type="EMBL" id="EZA48408.1"/>
    </source>
</evidence>
<keyword evidence="3" id="KW-1185">Reference proteome</keyword>
<evidence type="ECO:0000313" key="3">
    <source>
        <dbReference type="Proteomes" id="UP000053097"/>
    </source>
</evidence>
<accession>A0A026VX86</accession>
<feature type="compositionally biased region" description="Basic and acidic residues" evidence="1">
    <location>
        <begin position="23"/>
        <end position="32"/>
    </location>
</feature>
<feature type="region of interest" description="Disordered" evidence="1">
    <location>
        <begin position="21"/>
        <end position="100"/>
    </location>
</feature>
<proteinExistence type="predicted"/>